<evidence type="ECO:0000313" key="4">
    <source>
        <dbReference type="Proteomes" id="UP000027821"/>
    </source>
</evidence>
<accession>A0A074KZX1</accession>
<comment type="caution">
    <text evidence="3">The sequence shown here is derived from an EMBL/GenBank/DDBJ whole genome shotgun (WGS) entry which is preliminary data.</text>
</comment>
<keyword evidence="2" id="KW-0732">Signal</keyword>
<evidence type="ECO:0008006" key="5">
    <source>
        <dbReference type="Google" id="ProtNLM"/>
    </source>
</evidence>
<reference evidence="3 4" key="1">
    <citation type="submission" date="2014-04" db="EMBL/GenBank/DDBJ databases">
        <title>Characterization and application of a salt tolerant electro-active bacterium.</title>
        <authorList>
            <person name="Yang L."/>
            <person name="Wei S."/>
            <person name="Tay Q.X.M."/>
        </authorList>
    </citation>
    <scope>NUCLEOTIDE SEQUENCE [LARGE SCALE GENOMIC DNA]</scope>
    <source>
        <strain evidence="3 4">LY1</strain>
    </source>
</reference>
<evidence type="ECO:0000256" key="2">
    <source>
        <dbReference type="SAM" id="SignalP"/>
    </source>
</evidence>
<dbReference type="PROSITE" id="PS51257">
    <property type="entry name" value="PROKAR_LIPOPROTEIN"/>
    <property type="match status" value="1"/>
</dbReference>
<organism evidence="3 4">
    <name type="scientific">Anditalea andensis</name>
    <dbReference type="NCBI Taxonomy" id="1048983"/>
    <lineage>
        <taxon>Bacteria</taxon>
        <taxon>Pseudomonadati</taxon>
        <taxon>Bacteroidota</taxon>
        <taxon>Cytophagia</taxon>
        <taxon>Cytophagales</taxon>
        <taxon>Cytophagaceae</taxon>
        <taxon>Anditalea</taxon>
    </lineage>
</organism>
<keyword evidence="1" id="KW-1133">Transmembrane helix</keyword>
<sequence length="268" mass="30353">MDYKKIFIPFLILPLLFSCTTHYIATWQNTDQESVITDEGNYAIRNDTIGISHSFNSYNGRVNIRMENYSAHPILVNLTKSAMTINGRTFGFVDGKATIYGHLNHYGTGNVGSFGIMEGTIVSNPNTLYIPPQAFVESEFTNIKPEIMKAVSENSLGQWTNYPVFDDYIYTRLVFYEEENAPLYLTSYINYSILDDDNVPSKTDIITQSFYLSSFYKIRNQGKRRINQHLLTRDDMSSYSVTRGYGAGLLLTLVGIGVLAAVLDIEEE</sequence>
<dbReference type="AlphaFoldDB" id="A0A074KZX1"/>
<keyword evidence="4" id="KW-1185">Reference proteome</keyword>
<proteinExistence type="predicted"/>
<evidence type="ECO:0000256" key="1">
    <source>
        <dbReference type="SAM" id="Phobius"/>
    </source>
</evidence>
<dbReference type="Proteomes" id="UP000027821">
    <property type="component" value="Unassembled WGS sequence"/>
</dbReference>
<dbReference type="EMBL" id="JMIH01000018">
    <property type="protein sequence ID" value="KEO73765.1"/>
    <property type="molecule type" value="Genomic_DNA"/>
</dbReference>
<name>A0A074KZX1_9BACT</name>
<keyword evidence="1" id="KW-0472">Membrane</keyword>
<feature type="signal peptide" evidence="2">
    <location>
        <begin position="1"/>
        <end position="24"/>
    </location>
</feature>
<dbReference type="RefSeq" id="WP_035073684.1">
    <property type="nucleotide sequence ID" value="NZ_JMIH01000018.1"/>
</dbReference>
<protein>
    <recommendedName>
        <fullName evidence="5">Lipoprotein</fullName>
    </recommendedName>
</protein>
<feature type="transmembrane region" description="Helical" evidence="1">
    <location>
        <begin position="244"/>
        <end position="263"/>
    </location>
</feature>
<feature type="chain" id="PRO_5001695680" description="Lipoprotein" evidence="2">
    <location>
        <begin position="25"/>
        <end position="268"/>
    </location>
</feature>
<keyword evidence="1" id="KW-0812">Transmembrane</keyword>
<dbReference type="OrthoDB" id="837159at2"/>
<evidence type="ECO:0000313" key="3">
    <source>
        <dbReference type="EMBL" id="KEO73765.1"/>
    </source>
</evidence>
<gene>
    <name evidence="3" type="ORF">EL17_09635</name>
</gene>